<keyword evidence="4" id="KW-0732">Signal</keyword>
<evidence type="ECO:0000313" key="8">
    <source>
        <dbReference type="Proteomes" id="UP001254848"/>
    </source>
</evidence>
<feature type="chain" id="PRO_5044977263" description="Peptidyl-prolyl cis-trans isomerase" evidence="4">
    <location>
        <begin position="26"/>
        <end position="203"/>
    </location>
</feature>
<comment type="caution">
    <text evidence="7">The sequence shown here is derived from an EMBL/GenBank/DDBJ whole genome shotgun (WGS) entry which is preliminary data.</text>
</comment>
<evidence type="ECO:0000313" key="7">
    <source>
        <dbReference type="EMBL" id="MDT8903974.1"/>
    </source>
</evidence>
<name>A0ABU3P4L3_9FIRM</name>
<dbReference type="Proteomes" id="UP001254848">
    <property type="component" value="Unassembled WGS sequence"/>
</dbReference>
<organism evidence="7 8">
    <name type="scientific">Anaeroselena agilis</name>
    <dbReference type="NCBI Taxonomy" id="3063788"/>
    <lineage>
        <taxon>Bacteria</taxon>
        <taxon>Bacillati</taxon>
        <taxon>Bacillota</taxon>
        <taxon>Negativicutes</taxon>
        <taxon>Acetonemataceae</taxon>
        <taxon>Anaeroselena</taxon>
    </lineage>
</organism>
<dbReference type="EMBL" id="JAUOZS010000001">
    <property type="protein sequence ID" value="MDT8903974.1"/>
    <property type="molecule type" value="Genomic_DNA"/>
</dbReference>
<dbReference type="CDD" id="cd00317">
    <property type="entry name" value="cyclophilin"/>
    <property type="match status" value="1"/>
</dbReference>
<evidence type="ECO:0000256" key="4">
    <source>
        <dbReference type="RuleBase" id="RU363019"/>
    </source>
</evidence>
<dbReference type="GO" id="GO:0003755">
    <property type="term" value="F:peptidyl-prolyl cis-trans isomerase activity"/>
    <property type="evidence" value="ECO:0007669"/>
    <property type="project" value="UniProtKB-EC"/>
</dbReference>
<dbReference type="InterPro" id="IPR020892">
    <property type="entry name" value="Cyclophilin-type_PPIase_CS"/>
</dbReference>
<protein>
    <recommendedName>
        <fullName evidence="4">Peptidyl-prolyl cis-trans isomerase</fullName>
        <shortName evidence="4">PPIase</shortName>
        <ecNumber evidence="4">5.2.1.8</ecNumber>
    </recommendedName>
</protein>
<dbReference type="SUPFAM" id="SSF50891">
    <property type="entry name" value="Cyclophilin-like"/>
    <property type="match status" value="1"/>
</dbReference>
<comment type="similarity">
    <text evidence="4">Belongs to the cyclophilin-type PPIase family.</text>
</comment>
<feature type="domain" description="PPIase cyclophilin-type" evidence="6">
    <location>
        <begin position="48"/>
        <end position="199"/>
    </location>
</feature>
<accession>A0ABU3P4L3</accession>
<dbReference type="InterPro" id="IPR029000">
    <property type="entry name" value="Cyclophilin-like_dom_sf"/>
</dbReference>
<dbReference type="InterPro" id="IPR044666">
    <property type="entry name" value="Cyclophilin_A-like"/>
</dbReference>
<reference evidence="7 8" key="1">
    <citation type="submission" date="2023-07" db="EMBL/GenBank/DDBJ databases">
        <title>The novel representative of Negativicutes class, Anaeroselena agilis gen. nov. sp. nov.</title>
        <authorList>
            <person name="Prokofeva M.I."/>
            <person name="Elcheninov A.G."/>
            <person name="Klyukina A."/>
            <person name="Kublanov I.V."/>
            <person name="Frolov E.N."/>
            <person name="Podosokorskaya O.A."/>
        </authorList>
    </citation>
    <scope>NUCLEOTIDE SEQUENCE [LARGE SCALE GENOMIC DNA]</scope>
    <source>
        <strain evidence="7 8">4137-cl</strain>
    </source>
</reference>
<comment type="catalytic activity">
    <reaction evidence="4">
        <text>[protein]-peptidylproline (omega=180) = [protein]-peptidylproline (omega=0)</text>
        <dbReference type="Rhea" id="RHEA:16237"/>
        <dbReference type="Rhea" id="RHEA-COMP:10747"/>
        <dbReference type="Rhea" id="RHEA-COMP:10748"/>
        <dbReference type="ChEBI" id="CHEBI:83833"/>
        <dbReference type="ChEBI" id="CHEBI:83834"/>
        <dbReference type="EC" id="5.2.1.8"/>
    </reaction>
</comment>
<dbReference type="PRINTS" id="PR00153">
    <property type="entry name" value="CSAPPISMRASE"/>
</dbReference>
<dbReference type="Gene3D" id="2.40.100.10">
    <property type="entry name" value="Cyclophilin-like"/>
    <property type="match status" value="1"/>
</dbReference>
<feature type="signal peptide" evidence="4">
    <location>
        <begin position="1"/>
        <end position="25"/>
    </location>
</feature>
<evidence type="ECO:0000256" key="2">
    <source>
        <dbReference type="ARBA" id="ARBA00023110"/>
    </source>
</evidence>
<dbReference type="PROSITE" id="PS50072">
    <property type="entry name" value="CSA_PPIASE_2"/>
    <property type="match status" value="1"/>
</dbReference>
<dbReference type="PANTHER" id="PTHR45625:SF4">
    <property type="entry name" value="PEPTIDYLPROLYL ISOMERASE DOMAIN AND WD REPEAT-CONTAINING PROTEIN 1"/>
    <property type="match status" value="1"/>
</dbReference>
<keyword evidence="3 4" id="KW-0413">Isomerase</keyword>
<keyword evidence="2 4" id="KW-0697">Rotamase</keyword>
<evidence type="ECO:0000259" key="6">
    <source>
        <dbReference type="PROSITE" id="PS50072"/>
    </source>
</evidence>
<dbReference type="PANTHER" id="PTHR45625">
    <property type="entry name" value="PEPTIDYL-PROLYL CIS-TRANS ISOMERASE-RELATED"/>
    <property type="match status" value="1"/>
</dbReference>
<keyword evidence="8" id="KW-1185">Reference proteome</keyword>
<evidence type="ECO:0000256" key="1">
    <source>
        <dbReference type="ARBA" id="ARBA00002388"/>
    </source>
</evidence>
<dbReference type="PROSITE" id="PS00170">
    <property type="entry name" value="CSA_PPIASE_1"/>
    <property type="match status" value="1"/>
</dbReference>
<proteinExistence type="inferred from homology"/>
<gene>
    <name evidence="7" type="ORF">Q4T40_22300</name>
</gene>
<dbReference type="Pfam" id="PF00160">
    <property type="entry name" value="Pro_isomerase"/>
    <property type="match status" value="1"/>
</dbReference>
<comment type="function">
    <text evidence="1 4">PPIases accelerate the folding of proteins. It catalyzes the cis-trans isomerization of proline imidic peptide bonds in oligopeptides.</text>
</comment>
<dbReference type="InterPro" id="IPR002130">
    <property type="entry name" value="Cyclophilin-type_PPIase_dom"/>
</dbReference>
<sequence>MNKTLSTILALAACLALLLPGCAAKAPQPPAQPDKKAAPAAVNVSSPTNSKATFETSMGTFKVELFEDKAPVTAKNFITLADKGFFNGLIFHRVIDGFMIQGGDPKGNGTGGPGYTIPDEFTKNLRHASEGVLSMANAGPNTGGSQFFITLVPTPWLDDKHAVFGKVVEGMDVVRAIGKVKTGPGDKPITDVVIKKITIVKPQ</sequence>
<dbReference type="RefSeq" id="WP_413782412.1">
    <property type="nucleotide sequence ID" value="NZ_JAUOZS010000001.1"/>
</dbReference>
<dbReference type="EC" id="5.2.1.8" evidence="4"/>
<evidence type="ECO:0000256" key="3">
    <source>
        <dbReference type="ARBA" id="ARBA00023235"/>
    </source>
</evidence>
<evidence type="ECO:0000256" key="5">
    <source>
        <dbReference type="SAM" id="MobiDB-lite"/>
    </source>
</evidence>
<feature type="region of interest" description="Disordered" evidence="5">
    <location>
        <begin position="28"/>
        <end position="49"/>
    </location>
</feature>